<dbReference type="PANTHER" id="PTHR10434">
    <property type="entry name" value="1-ACYL-SN-GLYCEROL-3-PHOSPHATE ACYLTRANSFERASE"/>
    <property type="match status" value="1"/>
</dbReference>
<dbReference type="OrthoDB" id="9812274at2"/>
<dbReference type="EMBL" id="FNEM01000003">
    <property type="protein sequence ID" value="SDI76979.1"/>
    <property type="molecule type" value="Genomic_DNA"/>
</dbReference>
<name>A0A1G8N9K2_9GAMM</name>
<dbReference type="SUPFAM" id="SSF69593">
    <property type="entry name" value="Glycerol-3-phosphate (1)-acyltransferase"/>
    <property type="match status" value="1"/>
</dbReference>
<dbReference type="PANTHER" id="PTHR10434:SF66">
    <property type="entry name" value="PHOSPHOLIPID_GLYCEROL ACYLTRANSFERASE DOMAIN-CONTAINING PROTEIN"/>
    <property type="match status" value="1"/>
</dbReference>
<proteinExistence type="predicted"/>
<evidence type="ECO:0000313" key="7">
    <source>
        <dbReference type="Proteomes" id="UP000199527"/>
    </source>
</evidence>
<organism evidence="6 7">
    <name type="scientific">Ferrimonas sediminum</name>
    <dbReference type="NCBI Taxonomy" id="718193"/>
    <lineage>
        <taxon>Bacteria</taxon>
        <taxon>Pseudomonadati</taxon>
        <taxon>Pseudomonadota</taxon>
        <taxon>Gammaproteobacteria</taxon>
        <taxon>Alteromonadales</taxon>
        <taxon>Ferrimonadaceae</taxon>
        <taxon>Ferrimonas</taxon>
    </lineage>
</organism>
<dbReference type="RefSeq" id="WP_090362818.1">
    <property type="nucleotide sequence ID" value="NZ_FNEM01000003.1"/>
</dbReference>
<dbReference type="SMART" id="SM00563">
    <property type="entry name" value="PlsC"/>
    <property type="match status" value="1"/>
</dbReference>
<dbReference type="Pfam" id="PF01553">
    <property type="entry name" value="Acyltransferase"/>
    <property type="match status" value="1"/>
</dbReference>
<evidence type="ECO:0000256" key="4">
    <source>
        <dbReference type="SAM" id="Phobius"/>
    </source>
</evidence>
<gene>
    <name evidence="6" type="ORF">SAMN04488540_10363</name>
</gene>
<keyword evidence="4" id="KW-0812">Transmembrane</keyword>
<dbReference type="InterPro" id="IPR002123">
    <property type="entry name" value="Plipid/glycerol_acylTrfase"/>
</dbReference>
<feature type="transmembrane region" description="Helical" evidence="4">
    <location>
        <begin position="12"/>
        <end position="36"/>
    </location>
</feature>
<evidence type="ECO:0000256" key="3">
    <source>
        <dbReference type="ARBA" id="ARBA00023315"/>
    </source>
</evidence>
<keyword evidence="7" id="KW-1185">Reference proteome</keyword>
<evidence type="ECO:0000313" key="6">
    <source>
        <dbReference type="EMBL" id="SDI76979.1"/>
    </source>
</evidence>
<dbReference type="AlphaFoldDB" id="A0A1G8N9K2"/>
<dbReference type="CDD" id="cd07989">
    <property type="entry name" value="LPLAT_AGPAT-like"/>
    <property type="match status" value="1"/>
</dbReference>
<evidence type="ECO:0000256" key="2">
    <source>
        <dbReference type="ARBA" id="ARBA00022679"/>
    </source>
</evidence>
<dbReference type="Proteomes" id="UP000199527">
    <property type="component" value="Unassembled WGS sequence"/>
</dbReference>
<reference evidence="7" key="1">
    <citation type="submission" date="2016-10" db="EMBL/GenBank/DDBJ databases">
        <authorList>
            <person name="Varghese N."/>
            <person name="Submissions S."/>
        </authorList>
    </citation>
    <scope>NUCLEOTIDE SEQUENCE [LARGE SCALE GENOMIC DNA]</scope>
    <source>
        <strain evidence="7">DSM 23317</strain>
    </source>
</reference>
<evidence type="ECO:0000256" key="1">
    <source>
        <dbReference type="ARBA" id="ARBA00005189"/>
    </source>
</evidence>
<keyword evidence="4" id="KW-1133">Transmembrane helix</keyword>
<dbReference type="GO" id="GO:0006654">
    <property type="term" value="P:phosphatidic acid biosynthetic process"/>
    <property type="evidence" value="ECO:0007669"/>
    <property type="project" value="TreeGrafter"/>
</dbReference>
<accession>A0A1G8N9K2</accession>
<keyword evidence="2 6" id="KW-0808">Transferase</keyword>
<evidence type="ECO:0000259" key="5">
    <source>
        <dbReference type="SMART" id="SM00563"/>
    </source>
</evidence>
<keyword evidence="4" id="KW-0472">Membrane</keyword>
<protein>
    <submittedName>
        <fullName evidence="6">1-acyl-sn-glycerol-3-phosphate acyltransferases</fullName>
    </submittedName>
</protein>
<keyword evidence="3 6" id="KW-0012">Acyltransferase</keyword>
<comment type="pathway">
    <text evidence="1">Lipid metabolism.</text>
</comment>
<feature type="domain" description="Phospholipid/glycerol acyltransferase" evidence="5">
    <location>
        <begin position="87"/>
        <end position="195"/>
    </location>
</feature>
<dbReference type="GO" id="GO:0003841">
    <property type="term" value="F:1-acylglycerol-3-phosphate O-acyltransferase activity"/>
    <property type="evidence" value="ECO:0007669"/>
    <property type="project" value="TreeGrafter"/>
</dbReference>
<sequence>MRQALYHGYRVLATGLSFAVFGLGGLIAGIGVFPVLSLMPGTTAEKQRRAQRCVHWLFRFFVRFMELLWVTRVVIEQPQRLQQAKGMVIIANHPCLLDVVVLISAIPHTNCIVKQSLLRNPFMRWVIKAAGYIANDCPDDVVRLSRQKLQQGDNIIVFPEGTRTSPGEPIKMQRGAARIVLGSRAPILPITLRCTPTTLTKGTPWYRVSPSRFVISMNVGEPIDCPVDEGAPESLRVRRLTREMEQRFNTELEKE</sequence>